<dbReference type="EMBL" id="CBFW010000303">
    <property type="protein sequence ID" value="CDC75565.1"/>
    <property type="molecule type" value="Genomic_DNA"/>
</dbReference>
<comment type="caution">
    <text evidence="2">The sequence shown here is derived from an EMBL/GenBank/DDBJ whole genome shotgun (WGS) entry which is preliminary data.</text>
</comment>
<dbReference type="AlphaFoldDB" id="R6TTU5"/>
<feature type="domain" description="DUF2344" evidence="1">
    <location>
        <begin position="6"/>
        <end position="180"/>
    </location>
</feature>
<sequence length="211" mass="23706">MLPTPIRIKFTKTGALQFISHLDLNRTMKTVMIRAKIPIHYSEGFNPHPKMVFALPLSIGAESVCELLDIKIDLEMTSYEIISRLNGALPPEMRVLEAYIPETKFTDIKFAEYDITADAPVDCTPLDAESVFVMKRTKTGEKECDIKPMINRYEPIPGGIRGPIPGGIRCVLSATSTDYLNPEYIASVLGFTDYSIMRRRVLISDGVTEFR</sequence>
<protein>
    <recommendedName>
        <fullName evidence="1">DUF2344 domain-containing protein</fullName>
    </recommendedName>
</protein>
<name>R6TTU5_9BACT</name>
<evidence type="ECO:0000313" key="2">
    <source>
        <dbReference type="EMBL" id="CDC75565.1"/>
    </source>
</evidence>
<dbReference type="NCBIfam" id="TIGR03936">
    <property type="entry name" value="sam_1_link_chp"/>
    <property type="match status" value="1"/>
</dbReference>
<dbReference type="Pfam" id="PF10105">
    <property type="entry name" value="DUF2344"/>
    <property type="match status" value="1"/>
</dbReference>
<organism evidence="2 3">
    <name type="scientific">Candidatus Colimorpha enterica</name>
    <dbReference type="NCBI Taxonomy" id="3083063"/>
    <lineage>
        <taxon>Bacteria</taxon>
        <taxon>Pseudomonadati</taxon>
        <taxon>Bacteroidota</taxon>
        <taxon>Bacteroidia</taxon>
        <taxon>Bacteroidales</taxon>
        <taxon>Candidatus Colimorpha</taxon>
    </lineage>
</organism>
<reference evidence="2" key="1">
    <citation type="submission" date="2012-11" db="EMBL/GenBank/DDBJ databases">
        <title>Dependencies among metagenomic species, viruses, plasmids and units of genetic variation.</title>
        <authorList>
            <person name="Nielsen H.B."/>
            <person name="Almeida M."/>
            <person name="Juncker A.S."/>
            <person name="Rasmussen S."/>
            <person name="Li J."/>
            <person name="Sunagawa S."/>
            <person name="Plichta D."/>
            <person name="Gautier L."/>
            <person name="Le Chatelier E."/>
            <person name="Peletier E."/>
            <person name="Bonde I."/>
            <person name="Nielsen T."/>
            <person name="Manichanh C."/>
            <person name="Arumugam M."/>
            <person name="Batto J."/>
            <person name="Santos M.B.Q.D."/>
            <person name="Blom N."/>
            <person name="Borruel N."/>
            <person name="Burgdorf K.S."/>
            <person name="Boumezbeur F."/>
            <person name="Casellas F."/>
            <person name="Dore J."/>
            <person name="Guarner F."/>
            <person name="Hansen T."/>
            <person name="Hildebrand F."/>
            <person name="Kaas R.S."/>
            <person name="Kennedy S."/>
            <person name="Kristiansen K."/>
            <person name="Kultima J.R."/>
            <person name="Leonard P."/>
            <person name="Levenez F."/>
            <person name="Lund O."/>
            <person name="Moumen B."/>
            <person name="Le Paslier D."/>
            <person name="Pons N."/>
            <person name="Pedersen O."/>
            <person name="Prifti E."/>
            <person name="Qin J."/>
            <person name="Raes J."/>
            <person name="Tap J."/>
            <person name="Tims S."/>
            <person name="Ussery D.W."/>
            <person name="Yamada T."/>
            <person name="MetaHit consortium"/>
            <person name="Renault P."/>
            <person name="Sicheritz-Ponten T."/>
            <person name="Bork P."/>
            <person name="Wang J."/>
            <person name="Brunak S."/>
            <person name="Ehrlich S.D."/>
        </authorList>
    </citation>
    <scope>NUCLEOTIDE SEQUENCE [LARGE SCALE GENOMIC DNA]</scope>
</reference>
<dbReference type="Proteomes" id="UP000017938">
    <property type="component" value="Unassembled WGS sequence"/>
</dbReference>
<dbReference type="InterPro" id="IPR018768">
    <property type="entry name" value="DUF2344"/>
</dbReference>
<gene>
    <name evidence="2" type="ORF">BN580_01862</name>
</gene>
<accession>R6TTU5</accession>
<evidence type="ECO:0000259" key="1">
    <source>
        <dbReference type="Pfam" id="PF10105"/>
    </source>
</evidence>
<proteinExistence type="predicted"/>
<dbReference type="STRING" id="1263015.BN580_01862"/>
<evidence type="ECO:0000313" key="3">
    <source>
        <dbReference type="Proteomes" id="UP000017938"/>
    </source>
</evidence>